<organism evidence="2 3">
    <name type="scientific">Stylosanthes scabra</name>
    <dbReference type="NCBI Taxonomy" id="79078"/>
    <lineage>
        <taxon>Eukaryota</taxon>
        <taxon>Viridiplantae</taxon>
        <taxon>Streptophyta</taxon>
        <taxon>Embryophyta</taxon>
        <taxon>Tracheophyta</taxon>
        <taxon>Spermatophyta</taxon>
        <taxon>Magnoliopsida</taxon>
        <taxon>eudicotyledons</taxon>
        <taxon>Gunneridae</taxon>
        <taxon>Pentapetalae</taxon>
        <taxon>rosids</taxon>
        <taxon>fabids</taxon>
        <taxon>Fabales</taxon>
        <taxon>Fabaceae</taxon>
        <taxon>Papilionoideae</taxon>
        <taxon>50 kb inversion clade</taxon>
        <taxon>dalbergioids sensu lato</taxon>
        <taxon>Dalbergieae</taxon>
        <taxon>Pterocarpus clade</taxon>
        <taxon>Stylosanthes</taxon>
    </lineage>
</organism>
<feature type="compositionally biased region" description="Low complexity" evidence="1">
    <location>
        <begin position="1"/>
        <end position="15"/>
    </location>
</feature>
<dbReference type="EMBL" id="JASCZI010000485">
    <property type="protein sequence ID" value="MED6112056.1"/>
    <property type="molecule type" value="Genomic_DNA"/>
</dbReference>
<sequence>MASSDSSSSHSSSESYPERDSSTSKGIAASSILWPEVPIADDALILVASERSFILRKDGLQAPNLSPILVPRKASSMKTFPSVPDHLPLIFGEKDVDTSYFSRRILRIALRKNPFSFFARGCKGWRLFMGISGKP</sequence>
<proteinExistence type="predicted"/>
<name>A0ABU6QKU6_9FABA</name>
<evidence type="ECO:0000313" key="3">
    <source>
        <dbReference type="Proteomes" id="UP001341840"/>
    </source>
</evidence>
<keyword evidence="3" id="KW-1185">Reference proteome</keyword>
<protein>
    <submittedName>
        <fullName evidence="2">Uncharacterized protein</fullName>
    </submittedName>
</protein>
<dbReference type="Proteomes" id="UP001341840">
    <property type="component" value="Unassembled WGS sequence"/>
</dbReference>
<reference evidence="2 3" key="1">
    <citation type="journal article" date="2023" name="Plants (Basel)">
        <title>Bridging the Gap: Combining Genomics and Transcriptomics Approaches to Understand Stylosanthes scabra, an Orphan Legume from the Brazilian Caatinga.</title>
        <authorList>
            <person name="Ferreira-Neto J.R.C."/>
            <person name="da Silva M.D."/>
            <person name="Binneck E."/>
            <person name="de Melo N.F."/>
            <person name="da Silva R.H."/>
            <person name="de Melo A.L.T.M."/>
            <person name="Pandolfi V."/>
            <person name="Bustamante F.O."/>
            <person name="Brasileiro-Vidal A.C."/>
            <person name="Benko-Iseppon A.M."/>
        </authorList>
    </citation>
    <scope>NUCLEOTIDE SEQUENCE [LARGE SCALE GENOMIC DNA]</scope>
    <source>
        <tissue evidence="2">Leaves</tissue>
    </source>
</reference>
<accession>A0ABU6QKU6</accession>
<comment type="caution">
    <text evidence="2">The sequence shown here is derived from an EMBL/GenBank/DDBJ whole genome shotgun (WGS) entry which is preliminary data.</text>
</comment>
<feature type="region of interest" description="Disordered" evidence="1">
    <location>
        <begin position="1"/>
        <end position="24"/>
    </location>
</feature>
<evidence type="ECO:0000256" key="1">
    <source>
        <dbReference type="SAM" id="MobiDB-lite"/>
    </source>
</evidence>
<gene>
    <name evidence="2" type="ORF">PIB30_058163</name>
</gene>
<evidence type="ECO:0000313" key="2">
    <source>
        <dbReference type="EMBL" id="MED6112056.1"/>
    </source>
</evidence>